<gene>
    <name evidence="1" type="ORF">NDEV_1190</name>
</gene>
<protein>
    <submittedName>
        <fullName evidence="1">Uncharacterized protein</fullName>
    </submittedName>
</protein>
<dbReference type="EMBL" id="LN890280">
    <property type="protein sequence ID" value="CUR51955.1"/>
    <property type="molecule type" value="Genomic_DNA"/>
</dbReference>
<evidence type="ECO:0000313" key="2">
    <source>
        <dbReference type="Proteomes" id="UP000196239"/>
    </source>
</evidence>
<dbReference type="KEGG" id="ndv:NDEV_1190"/>
<name>A0A128A3M3_9ARCH</name>
<proteinExistence type="predicted"/>
<accession>A0A128A3M3</accession>
<dbReference type="Proteomes" id="UP000196239">
    <property type="component" value="Chromosome 1"/>
</dbReference>
<organism evidence="1 2">
    <name type="scientific">Nitrosotalea devaniterrae</name>
    <dbReference type="NCBI Taxonomy" id="1078905"/>
    <lineage>
        <taxon>Archaea</taxon>
        <taxon>Nitrososphaerota</taxon>
        <taxon>Nitrososphaeria</taxon>
        <taxon>Nitrosotaleales</taxon>
        <taxon>Nitrosotaleaceae</taxon>
        <taxon>Nitrosotalea</taxon>
    </lineage>
</organism>
<reference evidence="2" key="1">
    <citation type="submission" date="2015-10" db="EMBL/GenBank/DDBJ databases">
        <authorList>
            <person name="Lehtovirta-Morley L.E."/>
            <person name="Vieille C."/>
        </authorList>
    </citation>
    <scope>NUCLEOTIDE SEQUENCE [LARGE SCALE GENOMIC DNA]</scope>
</reference>
<keyword evidence="2" id="KW-1185">Reference proteome</keyword>
<dbReference type="AlphaFoldDB" id="A0A128A3M3"/>
<evidence type="ECO:0000313" key="1">
    <source>
        <dbReference type="EMBL" id="CUR51955.1"/>
    </source>
</evidence>
<sequence length="79" mass="8947">MLNRQLKWILAIVVIGFIASVVSYKMELSNTCPTRQLSIASDIQKYDKTLNPQFCDALNSKISQFNDMCKSNIEELDCG</sequence>